<organism evidence="3 4">
    <name type="scientific">Lysobacter auxotrophicus</name>
    <dbReference type="NCBI Taxonomy" id="2992573"/>
    <lineage>
        <taxon>Bacteria</taxon>
        <taxon>Pseudomonadati</taxon>
        <taxon>Pseudomonadota</taxon>
        <taxon>Gammaproteobacteria</taxon>
        <taxon>Lysobacterales</taxon>
        <taxon>Lysobacteraceae</taxon>
        <taxon>Lysobacter</taxon>
    </lineage>
</organism>
<name>A0ABM8DHI9_9GAMM</name>
<feature type="chain" id="PRO_5046451267" description="Lipoprotein" evidence="2">
    <location>
        <begin position="24"/>
        <end position="55"/>
    </location>
</feature>
<feature type="region of interest" description="Disordered" evidence="1">
    <location>
        <begin position="21"/>
        <end position="55"/>
    </location>
</feature>
<feature type="signal peptide" evidence="2">
    <location>
        <begin position="1"/>
        <end position="23"/>
    </location>
</feature>
<gene>
    <name evidence="3" type="ORF">LA521A_32590</name>
</gene>
<accession>A0ABM8DHI9</accession>
<dbReference type="PROSITE" id="PS51257">
    <property type="entry name" value="PROKAR_LIPOPROTEIN"/>
    <property type="match status" value="1"/>
</dbReference>
<keyword evidence="2" id="KW-0732">Signal</keyword>
<proteinExistence type="predicted"/>
<evidence type="ECO:0008006" key="5">
    <source>
        <dbReference type="Google" id="ProtNLM"/>
    </source>
</evidence>
<reference evidence="3 4" key="1">
    <citation type="journal article" date="2023" name="Int. J. Syst. Evol. Microbiol.">
        <title>Physiological and genomic analyses of cobalamin (vitamin B12)-auxotrophy of Lysobacter auxotrophicus sp. nov., a methionine-auxotrophic chitinolytic bacterium isolated from chitin-treated soil.</title>
        <authorList>
            <person name="Saito A."/>
            <person name="Dohra H."/>
            <person name="Hamada M."/>
            <person name="Moriuchi R."/>
            <person name="Kotsuchibashi Y."/>
            <person name="Mori K."/>
        </authorList>
    </citation>
    <scope>NUCLEOTIDE SEQUENCE [LARGE SCALE GENOMIC DNA]</scope>
    <source>
        <strain evidence="3 4">5-21a</strain>
    </source>
</reference>
<keyword evidence="4" id="KW-1185">Reference proteome</keyword>
<protein>
    <recommendedName>
        <fullName evidence="5">Lipoprotein</fullName>
    </recommendedName>
</protein>
<feature type="compositionally biased region" description="Basic and acidic residues" evidence="1">
    <location>
        <begin position="35"/>
        <end position="46"/>
    </location>
</feature>
<dbReference type="Proteomes" id="UP001317822">
    <property type="component" value="Chromosome"/>
</dbReference>
<evidence type="ECO:0000313" key="3">
    <source>
        <dbReference type="EMBL" id="BDU18058.1"/>
    </source>
</evidence>
<evidence type="ECO:0000256" key="1">
    <source>
        <dbReference type="SAM" id="MobiDB-lite"/>
    </source>
</evidence>
<dbReference type="EMBL" id="AP027041">
    <property type="protein sequence ID" value="BDU18058.1"/>
    <property type="molecule type" value="Genomic_DNA"/>
</dbReference>
<dbReference type="RefSeq" id="WP_281779943.1">
    <property type="nucleotide sequence ID" value="NZ_AP027041.1"/>
</dbReference>
<evidence type="ECO:0000256" key="2">
    <source>
        <dbReference type="SAM" id="SignalP"/>
    </source>
</evidence>
<evidence type="ECO:0000313" key="4">
    <source>
        <dbReference type="Proteomes" id="UP001317822"/>
    </source>
</evidence>
<sequence length="55" mass="5908">MKRIAVLVAAIAALAGCSTLTMGSSDDALDAGANEARERPFEEESRWSTLRQENP</sequence>